<feature type="transmembrane region" description="Helical" evidence="6">
    <location>
        <begin position="343"/>
        <end position="363"/>
    </location>
</feature>
<dbReference type="Proteomes" id="UP000766486">
    <property type="component" value="Unassembled WGS sequence"/>
</dbReference>
<feature type="region of interest" description="Disordered" evidence="5">
    <location>
        <begin position="574"/>
        <end position="618"/>
    </location>
</feature>
<evidence type="ECO:0000259" key="7">
    <source>
        <dbReference type="PROSITE" id="PS50850"/>
    </source>
</evidence>
<evidence type="ECO:0000256" key="2">
    <source>
        <dbReference type="ARBA" id="ARBA00022692"/>
    </source>
</evidence>
<feature type="transmembrane region" description="Helical" evidence="6">
    <location>
        <begin position="202"/>
        <end position="221"/>
    </location>
</feature>
<accession>A0ABY6UDA2</accession>
<feature type="compositionally biased region" description="Basic and acidic residues" evidence="5">
    <location>
        <begin position="1"/>
        <end position="23"/>
    </location>
</feature>
<dbReference type="SUPFAM" id="SSF103473">
    <property type="entry name" value="MFS general substrate transporter"/>
    <property type="match status" value="1"/>
</dbReference>
<evidence type="ECO:0000256" key="6">
    <source>
        <dbReference type="SAM" id="Phobius"/>
    </source>
</evidence>
<keyword evidence="4 6" id="KW-0472">Membrane</keyword>
<evidence type="ECO:0000256" key="4">
    <source>
        <dbReference type="ARBA" id="ARBA00023136"/>
    </source>
</evidence>
<keyword evidence="3 6" id="KW-1133">Transmembrane helix</keyword>
<feature type="transmembrane region" description="Helical" evidence="6">
    <location>
        <begin position="409"/>
        <end position="428"/>
    </location>
</feature>
<reference evidence="8 9" key="1">
    <citation type="submission" date="2019-06" db="EMBL/GenBank/DDBJ databases">
        <authorList>
            <person name="Broberg M."/>
        </authorList>
    </citation>
    <scope>NUCLEOTIDE SEQUENCE [LARGE SCALE GENOMIC DNA]</scope>
</reference>
<evidence type="ECO:0000256" key="1">
    <source>
        <dbReference type="ARBA" id="ARBA00004141"/>
    </source>
</evidence>
<feature type="transmembrane region" description="Helical" evidence="6">
    <location>
        <begin position="177"/>
        <end position="195"/>
    </location>
</feature>
<evidence type="ECO:0000313" key="8">
    <source>
        <dbReference type="EMBL" id="VUC29149.1"/>
    </source>
</evidence>
<dbReference type="InterPro" id="IPR011701">
    <property type="entry name" value="MFS"/>
</dbReference>
<feature type="transmembrane region" description="Helical" evidence="6">
    <location>
        <begin position="383"/>
        <end position="402"/>
    </location>
</feature>
<evidence type="ECO:0000256" key="3">
    <source>
        <dbReference type="ARBA" id="ARBA00022989"/>
    </source>
</evidence>
<evidence type="ECO:0000313" key="9">
    <source>
        <dbReference type="Proteomes" id="UP000766486"/>
    </source>
</evidence>
<comment type="subcellular location">
    <subcellularLocation>
        <location evidence="1">Membrane</location>
        <topology evidence="1">Multi-pass membrane protein</topology>
    </subcellularLocation>
</comment>
<dbReference type="PANTHER" id="PTHR23501">
    <property type="entry name" value="MAJOR FACILITATOR SUPERFAMILY"/>
    <property type="match status" value="1"/>
</dbReference>
<protein>
    <recommendedName>
        <fullName evidence="7">Major facilitator superfamily (MFS) profile domain-containing protein</fullName>
    </recommendedName>
</protein>
<feature type="region of interest" description="Disordered" evidence="5">
    <location>
        <begin position="1"/>
        <end position="50"/>
    </location>
</feature>
<feature type="transmembrane region" description="Helical" evidence="6">
    <location>
        <begin position="306"/>
        <end position="323"/>
    </location>
</feature>
<keyword evidence="9" id="KW-1185">Reference proteome</keyword>
<dbReference type="InterPro" id="IPR036259">
    <property type="entry name" value="MFS_trans_sf"/>
</dbReference>
<feature type="domain" description="Major facilitator superfamily (MFS) profile" evidence="7">
    <location>
        <begin position="59"/>
        <end position="532"/>
    </location>
</feature>
<organism evidence="8 9">
    <name type="scientific">Bionectria ochroleuca</name>
    <name type="common">Gliocladium roseum</name>
    <dbReference type="NCBI Taxonomy" id="29856"/>
    <lineage>
        <taxon>Eukaryota</taxon>
        <taxon>Fungi</taxon>
        <taxon>Dikarya</taxon>
        <taxon>Ascomycota</taxon>
        <taxon>Pezizomycotina</taxon>
        <taxon>Sordariomycetes</taxon>
        <taxon>Hypocreomycetidae</taxon>
        <taxon>Hypocreales</taxon>
        <taxon>Bionectriaceae</taxon>
        <taxon>Clonostachys</taxon>
    </lineage>
</organism>
<feature type="compositionally biased region" description="Basic and acidic residues" evidence="5">
    <location>
        <begin position="39"/>
        <end position="50"/>
    </location>
</feature>
<dbReference type="Gene3D" id="1.20.1250.20">
    <property type="entry name" value="MFS general substrate transporter like domains"/>
    <property type="match status" value="1"/>
</dbReference>
<feature type="transmembrane region" description="Helical" evidence="6">
    <location>
        <begin position="146"/>
        <end position="171"/>
    </location>
</feature>
<feature type="transmembrane region" description="Helical" evidence="6">
    <location>
        <begin position="273"/>
        <end position="294"/>
    </location>
</feature>
<dbReference type="Gene3D" id="1.20.1720.10">
    <property type="entry name" value="Multidrug resistance protein D"/>
    <property type="match status" value="1"/>
</dbReference>
<dbReference type="InterPro" id="IPR020846">
    <property type="entry name" value="MFS_dom"/>
</dbReference>
<dbReference type="CDD" id="cd17502">
    <property type="entry name" value="MFS_Azr1_MDR_like"/>
    <property type="match status" value="1"/>
</dbReference>
<feature type="transmembrane region" description="Helical" evidence="6">
    <location>
        <begin position="233"/>
        <end position="253"/>
    </location>
</feature>
<gene>
    <name evidence="8" type="ORF">CLO192961_LOCUS252202</name>
</gene>
<dbReference type="PANTHER" id="PTHR23501:SF199">
    <property type="entry name" value="MFS EFFLUX TRANSPORTER INPD-RELATED"/>
    <property type="match status" value="1"/>
</dbReference>
<dbReference type="EMBL" id="CABFNS010000798">
    <property type="protein sequence ID" value="VUC29149.1"/>
    <property type="molecule type" value="Genomic_DNA"/>
</dbReference>
<dbReference type="Pfam" id="PF07690">
    <property type="entry name" value="MFS_1"/>
    <property type="match status" value="1"/>
</dbReference>
<feature type="transmembrane region" description="Helical" evidence="6">
    <location>
        <begin position="547"/>
        <end position="565"/>
    </location>
</feature>
<keyword evidence="2 6" id="KW-0812">Transmembrane</keyword>
<feature type="transmembrane region" description="Helical" evidence="6">
    <location>
        <begin position="60"/>
        <end position="82"/>
    </location>
</feature>
<comment type="caution">
    <text evidence="8">The sequence shown here is derived from an EMBL/GenBank/DDBJ whole genome shotgun (WGS) entry which is preliminary data.</text>
</comment>
<name>A0ABY6UDA2_BIOOC</name>
<sequence length="618" mass="66808">MASNDDRDSPPRTSAEKAAEPSLEKTPSNTVTEPTEGDEPPKVPDQKPANDDSLMPLPQLFLTGLGLWFAVFLITLVCVHGVSSMFNKLTRVQDGTIVANAAPRISDEFHALSDVGWFGSSYALTTAAFQLLYGRIYSCFSIKYTFMVAVGFFELGSLICALAPTSIALIIGRAVQGLGGAGINSGVMIIISQSVPVRLRPVIVSSMGIVFAISSVLGPLLGGVFTSKLTWRWCFYINLPFGAFTALTVLLFLRLPARPELASTPLMEKLKKLDLIGLAIFLPAVVSLLLAMQWGGSEFAWNNARIIALLVLFGVLGIAFLLFEYWKGADASFPLRMITRRNVAAAAWNGFLNGGAFPLLVYYIPLWHQVIKEVDAVQSGIRLLPLILGVVVCALLAGALVSKFGYYNIFMILGSIILPIGEGLLTTWNVDTPFSEWVGYQAMIGIGIGFGQQQPMIAIQTLLPRHEIPSGTAVIQLLQTLSGAIFISVGQSVLQNELLRNLKAALPNASFDASVLTTVGATQVRTLVPEEDLPAVLDAYNDALTRTYLVAVVVSSLTIFGSLAMEWKNVAKPKAQETKDVEAAKEGNTIKEENATKEENTTKEVKEVKEVKESNDST</sequence>
<dbReference type="PROSITE" id="PS50850">
    <property type="entry name" value="MFS"/>
    <property type="match status" value="1"/>
</dbReference>
<proteinExistence type="predicted"/>
<evidence type="ECO:0000256" key="5">
    <source>
        <dbReference type="SAM" id="MobiDB-lite"/>
    </source>
</evidence>